<proteinExistence type="predicted"/>
<dbReference type="EnsemblPlants" id="AVESA.00010b.r2.7CG0713660.1">
    <property type="protein sequence ID" value="AVESA.00010b.r2.7CG0713660.1.CDS.1"/>
    <property type="gene ID" value="AVESA.00010b.r2.7CG0713660"/>
</dbReference>
<keyword evidence="2" id="KW-1185">Reference proteome</keyword>
<dbReference type="Proteomes" id="UP001732700">
    <property type="component" value="Chromosome 7C"/>
</dbReference>
<organism evidence="1 2">
    <name type="scientific">Avena sativa</name>
    <name type="common">Oat</name>
    <dbReference type="NCBI Taxonomy" id="4498"/>
    <lineage>
        <taxon>Eukaryota</taxon>
        <taxon>Viridiplantae</taxon>
        <taxon>Streptophyta</taxon>
        <taxon>Embryophyta</taxon>
        <taxon>Tracheophyta</taxon>
        <taxon>Spermatophyta</taxon>
        <taxon>Magnoliopsida</taxon>
        <taxon>Liliopsida</taxon>
        <taxon>Poales</taxon>
        <taxon>Poaceae</taxon>
        <taxon>BOP clade</taxon>
        <taxon>Pooideae</taxon>
        <taxon>Poodae</taxon>
        <taxon>Poeae</taxon>
        <taxon>Poeae Chloroplast Group 1 (Aveneae type)</taxon>
        <taxon>Aveninae</taxon>
        <taxon>Avena</taxon>
    </lineage>
</organism>
<protein>
    <submittedName>
        <fullName evidence="1">Uncharacterized protein</fullName>
    </submittedName>
</protein>
<reference evidence="1" key="1">
    <citation type="submission" date="2021-05" db="EMBL/GenBank/DDBJ databases">
        <authorList>
            <person name="Scholz U."/>
            <person name="Mascher M."/>
            <person name="Fiebig A."/>
        </authorList>
    </citation>
    <scope>NUCLEOTIDE SEQUENCE [LARGE SCALE GENOMIC DNA]</scope>
</reference>
<accession>A0ACD6AAC5</accession>
<reference evidence="1" key="2">
    <citation type="submission" date="2025-09" db="UniProtKB">
        <authorList>
            <consortium name="EnsemblPlants"/>
        </authorList>
    </citation>
    <scope>IDENTIFICATION</scope>
</reference>
<name>A0ACD6AAC5_AVESA</name>
<evidence type="ECO:0000313" key="2">
    <source>
        <dbReference type="Proteomes" id="UP001732700"/>
    </source>
</evidence>
<sequence length="166" mass="17885">MAVCLLLRFNHTLQTHSSHHLFVSGMASTEESSSSSFRTPGSVPFKWELRPGIPKEPEDHGADLPTPSSSSLQLQLPPRLTLPPAGASSSRMSSSGGSRAFASVSSMRWSCAPVPSTATTPRHRRSMSARFATSLALPFTGPRWRGRSKDEDDVAFAAIYGDKIVS</sequence>
<evidence type="ECO:0000313" key="1">
    <source>
        <dbReference type="EnsemblPlants" id="AVESA.00010b.r2.7CG0713660.1.CDS.1"/>
    </source>
</evidence>